<keyword evidence="2" id="KW-1185">Reference proteome</keyword>
<comment type="caution">
    <text evidence="1">The sequence shown here is derived from an EMBL/GenBank/DDBJ whole genome shotgun (WGS) entry which is preliminary data.</text>
</comment>
<sequence>NASGCKHTAWPLRAILKDAPSALAGRDRRQSATDMTLSGTVEVASSWPNGLHGRRRLWYRFCQFLTFRENQMTSLRPDWRCRLGGAGVSVVDRVVELALKSRWPREWMDIAGFDRTRNGDSRHARGKGDWKGARHVVIIGPAKTSVLSRRRPDNFCQDSRLKILFRLGRLPFNPPIRPAGRSTTINGTDARNGITCRAVLKQGLATDATWPRPIPVSRDISLNIRDVKQNHRSIAKNVYCRLD</sequence>
<reference evidence="1" key="1">
    <citation type="submission" date="2023-11" db="EMBL/GenBank/DDBJ databases">
        <authorList>
            <person name="De Vega J J."/>
            <person name="De Vega J J."/>
        </authorList>
    </citation>
    <scope>NUCLEOTIDE SEQUENCE</scope>
</reference>
<evidence type="ECO:0000313" key="1">
    <source>
        <dbReference type="EMBL" id="CAK5275472.1"/>
    </source>
</evidence>
<dbReference type="Proteomes" id="UP001295794">
    <property type="component" value="Unassembled WGS sequence"/>
</dbReference>
<dbReference type="AlphaFoldDB" id="A0AAD2Q571"/>
<proteinExistence type="predicted"/>
<feature type="non-terminal residue" evidence="1">
    <location>
        <position position="243"/>
    </location>
</feature>
<organism evidence="1 2">
    <name type="scientific">Mycena citricolor</name>
    <dbReference type="NCBI Taxonomy" id="2018698"/>
    <lineage>
        <taxon>Eukaryota</taxon>
        <taxon>Fungi</taxon>
        <taxon>Dikarya</taxon>
        <taxon>Basidiomycota</taxon>
        <taxon>Agaricomycotina</taxon>
        <taxon>Agaricomycetes</taxon>
        <taxon>Agaricomycetidae</taxon>
        <taxon>Agaricales</taxon>
        <taxon>Marasmiineae</taxon>
        <taxon>Mycenaceae</taxon>
        <taxon>Mycena</taxon>
    </lineage>
</organism>
<evidence type="ECO:0000313" key="2">
    <source>
        <dbReference type="Proteomes" id="UP001295794"/>
    </source>
</evidence>
<name>A0AAD2Q571_9AGAR</name>
<accession>A0AAD2Q571</accession>
<dbReference type="EMBL" id="CAVNYO010000405">
    <property type="protein sequence ID" value="CAK5275472.1"/>
    <property type="molecule type" value="Genomic_DNA"/>
</dbReference>
<gene>
    <name evidence="1" type="ORF">MYCIT1_LOCUS23241</name>
</gene>
<protein>
    <submittedName>
        <fullName evidence="1">Uncharacterized protein</fullName>
    </submittedName>
</protein>